<evidence type="ECO:0008006" key="5">
    <source>
        <dbReference type="Google" id="ProtNLM"/>
    </source>
</evidence>
<evidence type="ECO:0000313" key="4">
    <source>
        <dbReference type="Proteomes" id="UP000824265"/>
    </source>
</evidence>
<reference evidence="3" key="1">
    <citation type="journal article" date="2021" name="PeerJ">
        <title>Extensive microbial diversity within the chicken gut microbiome revealed by metagenomics and culture.</title>
        <authorList>
            <person name="Gilroy R."/>
            <person name="Ravi A."/>
            <person name="Getino M."/>
            <person name="Pursley I."/>
            <person name="Horton D.L."/>
            <person name="Alikhan N.F."/>
            <person name="Baker D."/>
            <person name="Gharbi K."/>
            <person name="Hall N."/>
            <person name="Watson M."/>
            <person name="Adriaenssens E.M."/>
            <person name="Foster-Nyarko E."/>
            <person name="Jarju S."/>
            <person name="Secka A."/>
            <person name="Antonio M."/>
            <person name="Oren A."/>
            <person name="Chaudhuri R.R."/>
            <person name="La Ragione R."/>
            <person name="Hildebrand F."/>
            <person name="Pallen M.J."/>
        </authorList>
    </citation>
    <scope>NUCLEOTIDE SEQUENCE</scope>
    <source>
        <strain evidence="3">CHK195-6426</strain>
    </source>
</reference>
<sequence length="390" mass="44438">MIQCIDMIKTRIVLFLLAALLLTGCTSSEPEVSTAVETAENTEADEEGAEVSQDAESEAVMSSSETADILEYRTDWHIEEREIQNFPDNASYRGSTTEGIYYCFRHDPAGQDLLKTFYFQPWSGEAVPLLEVSSSLYSTFPHGDWLFVSLLGTDGFSLVGLHPKEEPWEVFSCTGFVLPMLYGYDEKLLVLYIDDSSIPGEASEERVYKISRTDLLTRETEVLYETKNRLACVSESAAGVWFAEEDEDGQQTLCQYDAASHSIKRSVKLEKPVVFAAESNGVFYLSERGPLRENLGGIYQWEDTFERIGWVPFIAEDNIIWDGKCVGNLLLWKAQQYGYILDVDTQDLWVLHFRENEEQMKLRHLEDDGFSGIIEKDGHHYYRKYTIPSL</sequence>
<dbReference type="AlphaFoldDB" id="A0A9D1R7E8"/>
<dbReference type="EMBL" id="DXGH01000071">
    <property type="protein sequence ID" value="HIW82315.1"/>
    <property type="molecule type" value="Genomic_DNA"/>
</dbReference>
<dbReference type="Proteomes" id="UP000824265">
    <property type="component" value="Unassembled WGS sequence"/>
</dbReference>
<gene>
    <name evidence="3" type="ORF">H9742_12495</name>
</gene>
<keyword evidence="2" id="KW-0732">Signal</keyword>
<protein>
    <recommendedName>
        <fullName evidence="5">WG repeat-containing protein</fullName>
    </recommendedName>
</protein>
<organism evidence="3 4">
    <name type="scientific">Candidatus Acetatifactor stercoripullorum</name>
    <dbReference type="NCBI Taxonomy" id="2838414"/>
    <lineage>
        <taxon>Bacteria</taxon>
        <taxon>Bacillati</taxon>
        <taxon>Bacillota</taxon>
        <taxon>Clostridia</taxon>
        <taxon>Lachnospirales</taxon>
        <taxon>Lachnospiraceae</taxon>
        <taxon>Acetatifactor</taxon>
    </lineage>
</organism>
<feature type="compositionally biased region" description="Acidic residues" evidence="1">
    <location>
        <begin position="40"/>
        <end position="57"/>
    </location>
</feature>
<feature type="region of interest" description="Disordered" evidence="1">
    <location>
        <begin position="39"/>
        <end position="64"/>
    </location>
</feature>
<feature type="chain" id="PRO_5039565368" description="WG repeat-containing protein" evidence="2">
    <location>
        <begin position="29"/>
        <end position="390"/>
    </location>
</feature>
<accession>A0A9D1R7E8</accession>
<evidence type="ECO:0000256" key="2">
    <source>
        <dbReference type="SAM" id="SignalP"/>
    </source>
</evidence>
<evidence type="ECO:0000313" key="3">
    <source>
        <dbReference type="EMBL" id="HIW82315.1"/>
    </source>
</evidence>
<comment type="caution">
    <text evidence="3">The sequence shown here is derived from an EMBL/GenBank/DDBJ whole genome shotgun (WGS) entry which is preliminary data.</text>
</comment>
<reference evidence="3" key="2">
    <citation type="submission" date="2021-04" db="EMBL/GenBank/DDBJ databases">
        <authorList>
            <person name="Gilroy R."/>
        </authorList>
    </citation>
    <scope>NUCLEOTIDE SEQUENCE</scope>
    <source>
        <strain evidence="3">CHK195-6426</strain>
    </source>
</reference>
<feature type="signal peptide" evidence="2">
    <location>
        <begin position="1"/>
        <end position="28"/>
    </location>
</feature>
<proteinExistence type="predicted"/>
<name>A0A9D1R7E8_9FIRM</name>
<evidence type="ECO:0000256" key="1">
    <source>
        <dbReference type="SAM" id="MobiDB-lite"/>
    </source>
</evidence>